<keyword evidence="2" id="KW-0732">Signal</keyword>
<protein>
    <recommendedName>
        <fullName evidence="5">Lipoprotein</fullName>
    </recommendedName>
</protein>
<evidence type="ECO:0000256" key="2">
    <source>
        <dbReference type="SAM" id="SignalP"/>
    </source>
</evidence>
<sequence>MNRHRRARRIVPIVAAVGVLLAATGCSTSTDEPAALTMSHAEAWNILNNNIATILPDWQAEPAPAPPPGPTGGNGYTGCATNPDTLMPQGPPWHLEIRTSPDADDAELQAMADRFATLAERGYHEKELAAPNSTYDRAAEDDRGFEVALYVKGDKPSRTVTVWSRTPCTDFK</sequence>
<reference evidence="3 4" key="1">
    <citation type="submission" date="2012-08" db="EMBL/GenBank/DDBJ databases">
        <title>Whole genome shotgun sequence of Gordonia rhizosphera NBRC 16068.</title>
        <authorList>
            <person name="Takarada H."/>
            <person name="Isaki S."/>
            <person name="Hosoyama A."/>
            <person name="Tsuchikane K."/>
            <person name="Katsumata H."/>
            <person name="Baba S."/>
            <person name="Ohji S."/>
            <person name="Yamazaki S."/>
            <person name="Fujita N."/>
        </authorList>
    </citation>
    <scope>NUCLEOTIDE SEQUENCE [LARGE SCALE GENOMIC DNA]</scope>
    <source>
        <strain evidence="3 4">NBRC 16068</strain>
    </source>
</reference>
<dbReference type="RefSeq" id="WP_006333058.1">
    <property type="nucleotide sequence ID" value="NZ_BAHC01000097.1"/>
</dbReference>
<dbReference type="STRING" id="1108045.GORHZ_097_00250"/>
<proteinExistence type="predicted"/>
<evidence type="ECO:0000313" key="3">
    <source>
        <dbReference type="EMBL" id="GAB90349.1"/>
    </source>
</evidence>
<evidence type="ECO:0000313" key="4">
    <source>
        <dbReference type="Proteomes" id="UP000008363"/>
    </source>
</evidence>
<accession>K6WUZ1</accession>
<dbReference type="OrthoDB" id="5509356at2"/>
<feature type="chain" id="PRO_5039284167" description="Lipoprotein" evidence="2">
    <location>
        <begin position="23"/>
        <end position="172"/>
    </location>
</feature>
<dbReference type="AlphaFoldDB" id="K6WUZ1"/>
<organism evidence="3 4">
    <name type="scientific">Gordonia rhizosphera NBRC 16068</name>
    <dbReference type="NCBI Taxonomy" id="1108045"/>
    <lineage>
        <taxon>Bacteria</taxon>
        <taxon>Bacillati</taxon>
        <taxon>Actinomycetota</taxon>
        <taxon>Actinomycetes</taxon>
        <taxon>Mycobacteriales</taxon>
        <taxon>Gordoniaceae</taxon>
        <taxon>Gordonia</taxon>
    </lineage>
</organism>
<gene>
    <name evidence="3" type="ORF">GORHZ_097_00250</name>
</gene>
<keyword evidence="4" id="KW-1185">Reference proteome</keyword>
<dbReference type="Proteomes" id="UP000008363">
    <property type="component" value="Unassembled WGS sequence"/>
</dbReference>
<comment type="caution">
    <text evidence="3">The sequence shown here is derived from an EMBL/GenBank/DDBJ whole genome shotgun (WGS) entry which is preliminary data.</text>
</comment>
<dbReference type="eggNOG" id="ENOG5030H75">
    <property type="taxonomic scope" value="Bacteria"/>
</dbReference>
<dbReference type="PROSITE" id="PS51257">
    <property type="entry name" value="PROKAR_LIPOPROTEIN"/>
    <property type="match status" value="1"/>
</dbReference>
<feature type="region of interest" description="Disordered" evidence="1">
    <location>
        <begin position="60"/>
        <end position="90"/>
    </location>
</feature>
<evidence type="ECO:0000256" key="1">
    <source>
        <dbReference type="SAM" id="MobiDB-lite"/>
    </source>
</evidence>
<feature type="signal peptide" evidence="2">
    <location>
        <begin position="1"/>
        <end position="22"/>
    </location>
</feature>
<dbReference type="EMBL" id="BAHC01000097">
    <property type="protein sequence ID" value="GAB90349.1"/>
    <property type="molecule type" value="Genomic_DNA"/>
</dbReference>
<name>K6WUZ1_9ACTN</name>
<evidence type="ECO:0008006" key="5">
    <source>
        <dbReference type="Google" id="ProtNLM"/>
    </source>
</evidence>